<accession>A0A226GNF5</accession>
<keyword evidence="1" id="KW-0812">Transmembrane</keyword>
<protein>
    <submittedName>
        <fullName evidence="2">Uncharacterized protein</fullName>
    </submittedName>
</protein>
<proteinExistence type="predicted"/>
<dbReference type="OrthoDB" id="711075at2"/>
<keyword evidence="3" id="KW-1185">Reference proteome</keyword>
<dbReference type="Proteomes" id="UP000198345">
    <property type="component" value="Unassembled WGS sequence"/>
</dbReference>
<evidence type="ECO:0000256" key="1">
    <source>
        <dbReference type="SAM" id="Phobius"/>
    </source>
</evidence>
<reference evidence="2 3" key="1">
    <citation type="submission" date="2016-11" db="EMBL/GenBank/DDBJ databases">
        <title>Whole genomes of Flavobacteriaceae.</title>
        <authorList>
            <person name="Stine C."/>
            <person name="Li C."/>
            <person name="Tadesse D."/>
        </authorList>
    </citation>
    <scope>NUCLEOTIDE SEQUENCE [LARGE SCALE GENOMIC DNA]</scope>
    <source>
        <strain evidence="2 3">DSM 18292</strain>
    </source>
</reference>
<gene>
    <name evidence="2" type="ORF">B0A66_22520</name>
</gene>
<feature type="transmembrane region" description="Helical" evidence="1">
    <location>
        <begin position="52"/>
        <end position="70"/>
    </location>
</feature>
<dbReference type="EMBL" id="MUGW01000089">
    <property type="protein sequence ID" value="OXA83184.1"/>
    <property type="molecule type" value="Genomic_DNA"/>
</dbReference>
<feature type="transmembrane region" description="Helical" evidence="1">
    <location>
        <begin position="27"/>
        <end position="45"/>
    </location>
</feature>
<evidence type="ECO:0000313" key="2">
    <source>
        <dbReference type="EMBL" id="OXA83184.1"/>
    </source>
</evidence>
<comment type="caution">
    <text evidence="2">The sequence shown here is derived from an EMBL/GenBank/DDBJ whole genome shotgun (WGS) entry which is preliminary data.</text>
</comment>
<evidence type="ECO:0000313" key="3">
    <source>
        <dbReference type="Proteomes" id="UP000198345"/>
    </source>
</evidence>
<dbReference type="RefSeq" id="WP_089052086.1">
    <property type="nucleotide sequence ID" value="NZ_FXTV01000029.1"/>
</dbReference>
<organism evidence="2 3">
    <name type="scientific">Flavobacterium hercynium</name>
    <dbReference type="NCBI Taxonomy" id="387094"/>
    <lineage>
        <taxon>Bacteria</taxon>
        <taxon>Pseudomonadati</taxon>
        <taxon>Bacteroidota</taxon>
        <taxon>Flavobacteriia</taxon>
        <taxon>Flavobacteriales</taxon>
        <taxon>Flavobacteriaceae</taxon>
        <taxon>Flavobacterium</taxon>
    </lineage>
</organism>
<keyword evidence="1" id="KW-1133">Transmembrane helix</keyword>
<name>A0A226GNF5_9FLAO</name>
<keyword evidence="1" id="KW-0472">Membrane</keyword>
<sequence length="167" mass="19388">MNIREKYNTQETLTTFTIYPKKPSVQLSWWFLVGIIVGAFVLFFLDDIIDEVLRYAIYMLMGYFTLHSLYDIYLGSKIKYTFDSKNNAVIRIGPFSSGKKIMKLDEATIFVNSEMGSWFYALGAKKSQFVKNYRISENFSSGKKSDARQAAYEDYVLGKIYKLIENC</sequence>
<dbReference type="AlphaFoldDB" id="A0A226GNF5"/>